<keyword evidence="8" id="KW-1185">Reference proteome</keyword>
<dbReference type="InterPro" id="IPR011057">
    <property type="entry name" value="Mss4-like_sf"/>
</dbReference>
<sequence length="135" mass="14864">MVTRRGGCLCGAVRYEVEGEPLRVGLCHCADCRKESGSSFVTFAVWPTSSFRSTGDLKTFDGRGFCSECGSRLFNPGAKETEIRVGSLDDAPAGLKPEYEIWVIRRETWLHPMPVPQYSGDRFPPERSGEVSSPG</sequence>
<keyword evidence="3" id="KW-0862">Zinc</keyword>
<comment type="similarity">
    <text evidence="1">Belongs to the Gfa family.</text>
</comment>
<evidence type="ECO:0000256" key="2">
    <source>
        <dbReference type="ARBA" id="ARBA00022723"/>
    </source>
</evidence>
<dbReference type="PANTHER" id="PTHR33337">
    <property type="entry name" value="GFA DOMAIN-CONTAINING PROTEIN"/>
    <property type="match status" value="1"/>
</dbReference>
<dbReference type="GO" id="GO:0016846">
    <property type="term" value="F:carbon-sulfur lyase activity"/>
    <property type="evidence" value="ECO:0007669"/>
    <property type="project" value="InterPro"/>
</dbReference>
<keyword evidence="2" id="KW-0479">Metal-binding</keyword>
<protein>
    <submittedName>
        <fullName evidence="7">GFA family protein</fullName>
    </submittedName>
</protein>
<dbReference type="GO" id="GO:0046872">
    <property type="term" value="F:metal ion binding"/>
    <property type="evidence" value="ECO:0007669"/>
    <property type="project" value="UniProtKB-KW"/>
</dbReference>
<dbReference type="Proteomes" id="UP000680348">
    <property type="component" value="Unassembled WGS sequence"/>
</dbReference>
<dbReference type="AlphaFoldDB" id="A0A942E1Y8"/>
<organism evidence="7 8">
    <name type="scientific">Pseudaminobacter soli</name>
    <name type="common">ex Zhang et al. 2022</name>
    <dbReference type="NCBI Taxonomy" id="2831468"/>
    <lineage>
        <taxon>Bacteria</taxon>
        <taxon>Pseudomonadati</taxon>
        <taxon>Pseudomonadota</taxon>
        <taxon>Alphaproteobacteria</taxon>
        <taxon>Hyphomicrobiales</taxon>
        <taxon>Phyllobacteriaceae</taxon>
        <taxon>Pseudaminobacter</taxon>
    </lineage>
</organism>
<evidence type="ECO:0000313" key="8">
    <source>
        <dbReference type="Proteomes" id="UP000680348"/>
    </source>
</evidence>
<reference evidence="7" key="1">
    <citation type="submission" date="2021-04" db="EMBL/GenBank/DDBJ databases">
        <title>Pseudaminobacter soli sp. nov., isolated from paddy soil contaminated by heavy metals.</title>
        <authorList>
            <person name="Zhang K."/>
        </authorList>
    </citation>
    <scope>NUCLEOTIDE SEQUENCE</scope>
    <source>
        <strain evidence="7">19-2017</strain>
    </source>
</reference>
<accession>A0A942E1Y8</accession>
<gene>
    <name evidence="7" type="ORF">KEU06_10950</name>
</gene>
<dbReference type="EMBL" id="JAGWCR010000005">
    <property type="protein sequence ID" value="MBS3649125.1"/>
    <property type="molecule type" value="Genomic_DNA"/>
</dbReference>
<evidence type="ECO:0000256" key="1">
    <source>
        <dbReference type="ARBA" id="ARBA00005495"/>
    </source>
</evidence>
<evidence type="ECO:0000259" key="6">
    <source>
        <dbReference type="PROSITE" id="PS51891"/>
    </source>
</evidence>
<evidence type="ECO:0000256" key="5">
    <source>
        <dbReference type="SAM" id="MobiDB-lite"/>
    </source>
</evidence>
<dbReference type="Gene3D" id="3.90.1590.10">
    <property type="entry name" value="glutathione-dependent formaldehyde- activating enzyme (gfa)"/>
    <property type="match status" value="1"/>
</dbReference>
<evidence type="ECO:0000256" key="4">
    <source>
        <dbReference type="ARBA" id="ARBA00023239"/>
    </source>
</evidence>
<feature type="domain" description="CENP-V/GFA" evidence="6">
    <location>
        <begin position="4"/>
        <end position="100"/>
    </location>
</feature>
<dbReference type="PROSITE" id="PS51891">
    <property type="entry name" value="CENP_V_GFA"/>
    <property type="match status" value="1"/>
</dbReference>
<feature type="region of interest" description="Disordered" evidence="5">
    <location>
        <begin position="115"/>
        <end position="135"/>
    </location>
</feature>
<comment type="caution">
    <text evidence="7">The sequence shown here is derived from an EMBL/GenBank/DDBJ whole genome shotgun (WGS) entry which is preliminary data.</text>
</comment>
<evidence type="ECO:0000256" key="3">
    <source>
        <dbReference type="ARBA" id="ARBA00022833"/>
    </source>
</evidence>
<keyword evidence="4" id="KW-0456">Lyase</keyword>
<dbReference type="PANTHER" id="PTHR33337:SF40">
    <property type="entry name" value="CENP-V_GFA DOMAIN-CONTAINING PROTEIN-RELATED"/>
    <property type="match status" value="1"/>
</dbReference>
<proteinExistence type="inferred from homology"/>
<dbReference type="InterPro" id="IPR006913">
    <property type="entry name" value="CENP-V/GFA"/>
</dbReference>
<dbReference type="SUPFAM" id="SSF51316">
    <property type="entry name" value="Mss4-like"/>
    <property type="match status" value="1"/>
</dbReference>
<dbReference type="RefSeq" id="WP_188254692.1">
    <property type="nucleotide sequence ID" value="NZ_JABVCF010000005.1"/>
</dbReference>
<evidence type="ECO:0000313" key="7">
    <source>
        <dbReference type="EMBL" id="MBS3649125.1"/>
    </source>
</evidence>
<name>A0A942E1Y8_9HYPH</name>
<dbReference type="Pfam" id="PF04828">
    <property type="entry name" value="GFA"/>
    <property type="match status" value="1"/>
</dbReference>